<dbReference type="EMBL" id="CAUOFW020000978">
    <property type="protein sequence ID" value="CAK9139664.1"/>
    <property type="molecule type" value="Genomic_DNA"/>
</dbReference>
<evidence type="ECO:0000256" key="1">
    <source>
        <dbReference type="ARBA" id="ARBA00022801"/>
    </source>
</evidence>
<dbReference type="PANTHER" id="PTHR45648:SF106">
    <property type="entry name" value="ANTHER-SPECIFIC PROLINE-RICH PROTEIN APG"/>
    <property type="match status" value="1"/>
</dbReference>
<proteinExistence type="predicted"/>
<gene>
    <name evidence="2" type="ORF">ILEXP_LOCUS7061</name>
</gene>
<evidence type="ECO:0000313" key="3">
    <source>
        <dbReference type="Proteomes" id="UP001642360"/>
    </source>
</evidence>
<comment type="caution">
    <text evidence="2">The sequence shown here is derived from an EMBL/GenBank/DDBJ whole genome shotgun (WGS) entry which is preliminary data.</text>
</comment>
<dbReference type="InterPro" id="IPR051058">
    <property type="entry name" value="GDSL_Est/Lipase"/>
</dbReference>
<dbReference type="GO" id="GO:0016787">
    <property type="term" value="F:hydrolase activity"/>
    <property type="evidence" value="ECO:0007669"/>
    <property type="project" value="UniProtKB-KW"/>
</dbReference>
<keyword evidence="1" id="KW-0378">Hydrolase</keyword>
<evidence type="ECO:0000313" key="2">
    <source>
        <dbReference type="EMBL" id="CAK9139664.1"/>
    </source>
</evidence>
<dbReference type="AlphaFoldDB" id="A0ABC8R3Y7"/>
<protein>
    <submittedName>
        <fullName evidence="2">Uncharacterized protein</fullName>
    </submittedName>
</protein>
<sequence length="110" mass="12256">MEIKSGYTILAQVNLLGCCPSQRNQNKNDGCNEEANFWSTKYKEGLRSMLEGLKSELKDINYSYSDAYSIFINFIQTPATYGFTEVKAGMLWAGEPTSAGSLPAHFNLLL</sequence>
<accession>A0ABC8R3Y7</accession>
<dbReference type="PANTHER" id="PTHR45648">
    <property type="entry name" value="GDSL LIPASE/ACYLHYDROLASE FAMILY PROTEIN (AFU_ORTHOLOGUE AFUA_4G14700)"/>
    <property type="match status" value="1"/>
</dbReference>
<dbReference type="Gene3D" id="3.40.50.1110">
    <property type="entry name" value="SGNH hydrolase"/>
    <property type="match status" value="1"/>
</dbReference>
<reference evidence="2 3" key="1">
    <citation type="submission" date="2024-02" db="EMBL/GenBank/DDBJ databases">
        <authorList>
            <person name="Vignale AGUSTIN F."/>
            <person name="Sosa J E."/>
            <person name="Modenutti C."/>
        </authorList>
    </citation>
    <scope>NUCLEOTIDE SEQUENCE [LARGE SCALE GENOMIC DNA]</scope>
</reference>
<dbReference type="Proteomes" id="UP001642360">
    <property type="component" value="Unassembled WGS sequence"/>
</dbReference>
<keyword evidence="3" id="KW-1185">Reference proteome</keyword>
<name>A0ABC8R3Y7_9AQUA</name>
<organism evidence="2 3">
    <name type="scientific">Ilex paraguariensis</name>
    <name type="common">yerba mate</name>
    <dbReference type="NCBI Taxonomy" id="185542"/>
    <lineage>
        <taxon>Eukaryota</taxon>
        <taxon>Viridiplantae</taxon>
        <taxon>Streptophyta</taxon>
        <taxon>Embryophyta</taxon>
        <taxon>Tracheophyta</taxon>
        <taxon>Spermatophyta</taxon>
        <taxon>Magnoliopsida</taxon>
        <taxon>eudicotyledons</taxon>
        <taxon>Gunneridae</taxon>
        <taxon>Pentapetalae</taxon>
        <taxon>asterids</taxon>
        <taxon>campanulids</taxon>
        <taxon>Aquifoliales</taxon>
        <taxon>Aquifoliaceae</taxon>
        <taxon>Ilex</taxon>
    </lineage>
</organism>
<dbReference type="InterPro" id="IPR036514">
    <property type="entry name" value="SGNH_hydro_sf"/>
</dbReference>